<dbReference type="EMBL" id="QEAQ01000146">
    <property type="protein sequence ID" value="TPX54686.1"/>
    <property type="molecule type" value="Genomic_DNA"/>
</dbReference>
<feature type="compositionally biased region" description="Basic residues" evidence="1">
    <location>
        <begin position="76"/>
        <end position="90"/>
    </location>
</feature>
<dbReference type="Proteomes" id="UP000318582">
    <property type="component" value="Unassembled WGS sequence"/>
</dbReference>
<feature type="region of interest" description="Disordered" evidence="1">
    <location>
        <begin position="437"/>
        <end position="459"/>
    </location>
</feature>
<name>A0A507DT29_9FUNG</name>
<gene>
    <name evidence="2" type="ORF">PhCBS80983_g05842</name>
</gene>
<evidence type="ECO:0000256" key="1">
    <source>
        <dbReference type="SAM" id="MobiDB-lite"/>
    </source>
</evidence>
<feature type="compositionally biased region" description="Basic and acidic residues" evidence="1">
    <location>
        <begin position="56"/>
        <end position="67"/>
    </location>
</feature>
<dbReference type="AlphaFoldDB" id="A0A507DT29"/>
<feature type="region of interest" description="Disordered" evidence="1">
    <location>
        <begin position="16"/>
        <end position="36"/>
    </location>
</feature>
<evidence type="ECO:0000313" key="3">
    <source>
        <dbReference type="Proteomes" id="UP000318582"/>
    </source>
</evidence>
<organism evidence="2 3">
    <name type="scientific">Powellomyces hirtus</name>
    <dbReference type="NCBI Taxonomy" id="109895"/>
    <lineage>
        <taxon>Eukaryota</taxon>
        <taxon>Fungi</taxon>
        <taxon>Fungi incertae sedis</taxon>
        <taxon>Chytridiomycota</taxon>
        <taxon>Chytridiomycota incertae sedis</taxon>
        <taxon>Chytridiomycetes</taxon>
        <taxon>Spizellomycetales</taxon>
        <taxon>Powellomycetaceae</taxon>
        <taxon>Powellomyces</taxon>
    </lineage>
</organism>
<protein>
    <submittedName>
        <fullName evidence="2">Uncharacterized protein</fullName>
    </submittedName>
</protein>
<sequence>MISSVSPLFDYDSDPLLYSTASPQQHQDQQDSQRCGLDAAPAAEIHHKFHSYKQAETGRVDEHESHGPIRNTAAARRGRRPTAIYKRKRQGAASDDEMEAAVRKLRDLEAVIREHLGTGKFFLVAAALREIDEEKLYIPAKSIYTYAKERFSFSRRTTNTYLCSASVYESLVEDATLPVPVNISHIRSLHKFPADVRRFIWKQVCESGQTITEEHVVAMTVKHETGISFSNLNNELYTPKSIISAGKQVIDKSTFDLDPASCEYANDKIHDSRVATQFYDESVDGINQPWHGDVWLSPPLGQEADGTSQQSRWFCTAEQKFRMGEISSVMVLLKVDFGTSWFRRVQNYPHCFFSSKLSFSTPTGREKCMQDESHVLVYMGPNVETFCSEFARMGSIPGWNSWSFQIQKDAMHRDLFADVLPQPTASAPCTPITTPIMTFGPPSSGDLQMSSDDSPPAVHNSAQFHGFLQNFALTQQLGGSSSSSSGTSSQSSTIPAAVSTVATTSSLSLNLGVHHSTMSYGLPLLSDMHFTMQSHHQSNNEPTVHAALAAASAFSDNPYVDLADELELRRGLESALPCVG</sequence>
<proteinExistence type="predicted"/>
<comment type="caution">
    <text evidence="2">The sequence shown here is derived from an EMBL/GenBank/DDBJ whole genome shotgun (WGS) entry which is preliminary data.</text>
</comment>
<reference evidence="2 3" key="1">
    <citation type="journal article" date="2019" name="Sci. Rep.">
        <title>Comparative genomics of chytrid fungi reveal insights into the obligate biotrophic and pathogenic lifestyle of Synchytrium endobioticum.</title>
        <authorList>
            <person name="van de Vossenberg B.T.L.H."/>
            <person name="Warris S."/>
            <person name="Nguyen H.D.T."/>
            <person name="van Gent-Pelzer M.P.E."/>
            <person name="Joly D.L."/>
            <person name="van de Geest H.C."/>
            <person name="Bonants P.J.M."/>
            <person name="Smith D.S."/>
            <person name="Levesque C.A."/>
            <person name="van der Lee T.A.J."/>
        </authorList>
    </citation>
    <scope>NUCLEOTIDE SEQUENCE [LARGE SCALE GENOMIC DNA]</scope>
    <source>
        <strain evidence="2 3">CBS 809.83</strain>
    </source>
</reference>
<keyword evidence="3" id="KW-1185">Reference proteome</keyword>
<evidence type="ECO:0000313" key="2">
    <source>
        <dbReference type="EMBL" id="TPX54686.1"/>
    </source>
</evidence>
<accession>A0A507DT29</accession>
<feature type="compositionally biased region" description="Low complexity" evidence="1">
    <location>
        <begin position="24"/>
        <end position="33"/>
    </location>
</feature>
<feature type="region of interest" description="Disordered" evidence="1">
    <location>
        <begin position="55"/>
        <end position="91"/>
    </location>
</feature>